<evidence type="ECO:0000313" key="2">
    <source>
        <dbReference type="Proteomes" id="UP001287286"/>
    </source>
</evidence>
<sequence length="254" mass="27415">MADAFMSTSHLVSACLNLSTALGKIRKAPTEVRDLKRELDGLLQLASCIDQSPLFQTAEVKCEIESLRSTISGIELDSLLAYSRLRMGVGYVRRESEINKAVSAIERGKSSLSLAMQSAQPRASEAITALRPAFPATSIEAEEKTVVSDGQELSQWSNSTAADVNQINGVACYGRHARKGQLPTSFKPMQFKRARKTGRGDQVNGLYMQVGSDYEGELPCLPGIWEDMLFEGDGDGQGTQTNGLVVEFGESSGG</sequence>
<gene>
    <name evidence="1" type="ORF">Purlil1_11507</name>
</gene>
<organism evidence="1 2">
    <name type="scientific">Purpureocillium lilacinum</name>
    <name type="common">Paecilomyces lilacinus</name>
    <dbReference type="NCBI Taxonomy" id="33203"/>
    <lineage>
        <taxon>Eukaryota</taxon>
        <taxon>Fungi</taxon>
        <taxon>Dikarya</taxon>
        <taxon>Ascomycota</taxon>
        <taxon>Pezizomycotina</taxon>
        <taxon>Sordariomycetes</taxon>
        <taxon>Hypocreomycetidae</taxon>
        <taxon>Hypocreales</taxon>
        <taxon>Ophiocordycipitaceae</taxon>
        <taxon>Purpureocillium</taxon>
    </lineage>
</organism>
<dbReference type="EMBL" id="JAWRVI010000070">
    <property type="protein sequence ID" value="KAK4081915.1"/>
    <property type="molecule type" value="Genomic_DNA"/>
</dbReference>
<evidence type="ECO:0008006" key="3">
    <source>
        <dbReference type="Google" id="ProtNLM"/>
    </source>
</evidence>
<dbReference type="Proteomes" id="UP001287286">
    <property type="component" value="Unassembled WGS sequence"/>
</dbReference>
<reference evidence="1 2" key="1">
    <citation type="journal article" date="2024" name="Microbiol. Resour. Announc.">
        <title>Genome annotations for the ascomycete fungi Trichoderma harzianum, Trichoderma aggressivum, and Purpureocillium lilacinum.</title>
        <authorList>
            <person name="Beijen E.P.W."/>
            <person name="Ohm R.A."/>
        </authorList>
    </citation>
    <scope>NUCLEOTIDE SEQUENCE [LARGE SCALE GENOMIC DNA]</scope>
    <source>
        <strain evidence="1 2">CBS 150709</strain>
    </source>
</reference>
<name>A0ABR0BJH2_PURLI</name>
<comment type="caution">
    <text evidence="1">The sequence shown here is derived from an EMBL/GenBank/DDBJ whole genome shotgun (WGS) entry which is preliminary data.</text>
</comment>
<accession>A0ABR0BJH2</accession>
<protein>
    <recommendedName>
        <fullName evidence="3">Fungal N-terminal domain-containing protein</fullName>
    </recommendedName>
</protein>
<keyword evidence="2" id="KW-1185">Reference proteome</keyword>
<evidence type="ECO:0000313" key="1">
    <source>
        <dbReference type="EMBL" id="KAK4081915.1"/>
    </source>
</evidence>
<proteinExistence type="predicted"/>